<name>A0A9D9DZT7_9FIRM</name>
<evidence type="ECO:0000313" key="2">
    <source>
        <dbReference type="Proteomes" id="UP000823611"/>
    </source>
</evidence>
<comment type="caution">
    <text evidence="1">The sequence shown here is derived from an EMBL/GenBank/DDBJ whole genome shotgun (WGS) entry which is preliminary data.</text>
</comment>
<organism evidence="1 2">
    <name type="scientific">Candidatus Fimicola merdigallinarum</name>
    <dbReference type="NCBI Taxonomy" id="2840819"/>
    <lineage>
        <taxon>Bacteria</taxon>
        <taxon>Bacillati</taxon>
        <taxon>Bacillota</taxon>
        <taxon>Clostridia</taxon>
        <taxon>Lachnospirales</taxon>
        <taxon>Lachnospiraceae</taxon>
        <taxon>Lachnospiraceae incertae sedis</taxon>
        <taxon>Candidatus Fimicola</taxon>
    </lineage>
</organism>
<reference evidence="1" key="2">
    <citation type="journal article" date="2021" name="PeerJ">
        <title>Extensive microbial diversity within the chicken gut microbiome revealed by metagenomics and culture.</title>
        <authorList>
            <person name="Gilroy R."/>
            <person name="Ravi A."/>
            <person name="Getino M."/>
            <person name="Pursley I."/>
            <person name="Horton D.L."/>
            <person name="Alikhan N.F."/>
            <person name="Baker D."/>
            <person name="Gharbi K."/>
            <person name="Hall N."/>
            <person name="Watson M."/>
            <person name="Adriaenssens E.M."/>
            <person name="Foster-Nyarko E."/>
            <person name="Jarju S."/>
            <person name="Secka A."/>
            <person name="Antonio M."/>
            <person name="Oren A."/>
            <person name="Chaudhuri R.R."/>
            <person name="La Ragione R."/>
            <person name="Hildebrand F."/>
            <person name="Pallen M.J."/>
        </authorList>
    </citation>
    <scope>NUCLEOTIDE SEQUENCE</scope>
    <source>
        <strain evidence="1">F6-4510</strain>
    </source>
</reference>
<protein>
    <submittedName>
        <fullName evidence="1">VWA domain-containing protein</fullName>
    </submittedName>
</protein>
<feature type="non-terminal residue" evidence="1">
    <location>
        <position position="269"/>
    </location>
</feature>
<dbReference type="Proteomes" id="UP000823611">
    <property type="component" value="Unassembled WGS sequence"/>
</dbReference>
<dbReference type="PANTHER" id="PTHR39338:SF7">
    <property type="entry name" value="BLL6692 PROTEIN"/>
    <property type="match status" value="1"/>
</dbReference>
<proteinExistence type="predicted"/>
<evidence type="ECO:0000313" key="1">
    <source>
        <dbReference type="EMBL" id="MBO8434414.1"/>
    </source>
</evidence>
<reference evidence="1" key="1">
    <citation type="submission" date="2020-10" db="EMBL/GenBank/DDBJ databases">
        <authorList>
            <person name="Gilroy R."/>
        </authorList>
    </citation>
    <scope>NUCLEOTIDE SEQUENCE</scope>
    <source>
        <strain evidence="1">F6-4510</strain>
    </source>
</reference>
<dbReference type="InterPro" id="IPR008912">
    <property type="entry name" value="Uncharacterised_CoxE"/>
</dbReference>
<sequence>MFIDFFYKLRETGLDVSVNEWLTVMEALKKNLCKSSLTEFYYVCRSIVVRSESEFDKFDTAFADYFKDIKKFDIIPQEIYDFLENPKELAEDFDKLAADLRNGNLTLEDLQRLLRERLEEQKERHDGGIYWVGTGGGSTMGHSGYSPKGIRVGGEGRLQSALQMAGEHNYKDFREDNILDTRQLQVAFRRLRQFSSRLDGPKTELNVEKTIEKTCDNAGRLKLVFERPRQNTVKLIVLFDSGGSMHRYSQMCSALFQAVSKSNHFKDLK</sequence>
<dbReference type="PANTHER" id="PTHR39338">
    <property type="entry name" value="BLL5662 PROTEIN-RELATED"/>
    <property type="match status" value="1"/>
</dbReference>
<gene>
    <name evidence="1" type="ORF">IAC55_03720</name>
</gene>
<dbReference type="AlphaFoldDB" id="A0A9D9DZT7"/>
<accession>A0A9D9DZT7</accession>
<dbReference type="EMBL" id="JADIMX010000071">
    <property type="protein sequence ID" value="MBO8434414.1"/>
    <property type="molecule type" value="Genomic_DNA"/>
</dbReference>
<dbReference type="Pfam" id="PF05762">
    <property type="entry name" value="VWA_CoxE"/>
    <property type="match status" value="1"/>
</dbReference>